<gene>
    <name evidence="3" type="ORF">COCMIDRAFT_4821</name>
</gene>
<keyword evidence="2" id="KW-0472">Membrane</keyword>
<name>W6Z2V3_COCMI</name>
<reference evidence="3 4" key="1">
    <citation type="journal article" date="2013" name="PLoS Genet.">
        <title>Comparative genome structure, secondary metabolite, and effector coding capacity across Cochliobolus pathogens.</title>
        <authorList>
            <person name="Condon B.J."/>
            <person name="Leng Y."/>
            <person name="Wu D."/>
            <person name="Bushley K.E."/>
            <person name="Ohm R.A."/>
            <person name="Otillar R."/>
            <person name="Martin J."/>
            <person name="Schackwitz W."/>
            <person name="Grimwood J."/>
            <person name="MohdZainudin N."/>
            <person name="Xue C."/>
            <person name="Wang R."/>
            <person name="Manning V.A."/>
            <person name="Dhillon B."/>
            <person name="Tu Z.J."/>
            <person name="Steffenson B.J."/>
            <person name="Salamov A."/>
            <person name="Sun H."/>
            <person name="Lowry S."/>
            <person name="LaButti K."/>
            <person name="Han J."/>
            <person name="Copeland A."/>
            <person name="Lindquist E."/>
            <person name="Barry K."/>
            <person name="Schmutz J."/>
            <person name="Baker S.E."/>
            <person name="Ciuffetti L.M."/>
            <person name="Grigoriev I.V."/>
            <person name="Zhong S."/>
            <person name="Turgeon B.G."/>
        </authorList>
    </citation>
    <scope>NUCLEOTIDE SEQUENCE [LARGE SCALE GENOMIC DNA]</scope>
    <source>
        <strain evidence="3 4">ATCC 44560</strain>
    </source>
</reference>
<keyword evidence="2" id="KW-0812">Transmembrane</keyword>
<sequence>MDRSDMASMSNCSTSHHQASVKRDIYASETEVYFTMHRVTLITVVVVTGVAVIALLVFVVLRERHSKQREIQRTKDIEASAAAFAKVINEPSSKQPTPPTAPSSPYMGDRFPDGGIGNYQPARVSSDKSFYDGRYGQHDEYQLYEVDLGQVRRLGEDKFGKL</sequence>
<dbReference type="AlphaFoldDB" id="W6Z2V3"/>
<organism evidence="3 4">
    <name type="scientific">Bipolaris oryzae ATCC 44560</name>
    <dbReference type="NCBI Taxonomy" id="930090"/>
    <lineage>
        <taxon>Eukaryota</taxon>
        <taxon>Fungi</taxon>
        <taxon>Dikarya</taxon>
        <taxon>Ascomycota</taxon>
        <taxon>Pezizomycotina</taxon>
        <taxon>Dothideomycetes</taxon>
        <taxon>Pleosporomycetidae</taxon>
        <taxon>Pleosporales</taxon>
        <taxon>Pleosporineae</taxon>
        <taxon>Pleosporaceae</taxon>
        <taxon>Bipolaris</taxon>
    </lineage>
</organism>
<proteinExistence type="predicted"/>
<keyword evidence="2" id="KW-1133">Transmembrane helix</keyword>
<dbReference type="GeneID" id="19124391"/>
<keyword evidence="4" id="KW-1185">Reference proteome</keyword>
<dbReference type="RefSeq" id="XP_007687390.1">
    <property type="nucleotide sequence ID" value="XM_007689200.1"/>
</dbReference>
<dbReference type="HOGENOM" id="CLU_1635084_0_0_1"/>
<dbReference type="KEGG" id="bor:COCMIDRAFT_4821"/>
<evidence type="ECO:0000313" key="4">
    <source>
        <dbReference type="Proteomes" id="UP000054032"/>
    </source>
</evidence>
<dbReference type="EMBL" id="KI963972">
    <property type="protein sequence ID" value="EUC46082.1"/>
    <property type="molecule type" value="Genomic_DNA"/>
</dbReference>
<accession>W6Z2V3</accession>
<evidence type="ECO:0000256" key="2">
    <source>
        <dbReference type="SAM" id="Phobius"/>
    </source>
</evidence>
<evidence type="ECO:0000256" key="1">
    <source>
        <dbReference type="SAM" id="MobiDB-lite"/>
    </source>
</evidence>
<dbReference type="Proteomes" id="UP000054032">
    <property type="component" value="Unassembled WGS sequence"/>
</dbReference>
<feature type="transmembrane region" description="Helical" evidence="2">
    <location>
        <begin position="39"/>
        <end position="61"/>
    </location>
</feature>
<protein>
    <submittedName>
        <fullName evidence="3">Uncharacterized protein</fullName>
    </submittedName>
</protein>
<feature type="region of interest" description="Disordered" evidence="1">
    <location>
        <begin position="87"/>
        <end position="125"/>
    </location>
</feature>
<evidence type="ECO:0000313" key="3">
    <source>
        <dbReference type="EMBL" id="EUC46082.1"/>
    </source>
</evidence>